<dbReference type="InterPro" id="IPR012338">
    <property type="entry name" value="Beta-lactam/transpept-like"/>
</dbReference>
<dbReference type="PANTHER" id="PTHR43283:SF3">
    <property type="entry name" value="BETA-LACTAMASE FAMILY PROTEIN (AFU_ORTHOLOGUE AFUA_5G07500)"/>
    <property type="match status" value="1"/>
</dbReference>
<sequence length="381" mass="42422">MGYADIENKVPMQQDTIMRLFSMTKCIVAVAFLTYAEDPNSTNWNIDLDDPVWKYIPAFKQTKIAPLRGTVKPRDLAADTYTVRNTAGKVVRQKLPKVPTLRQLLCHTAGLGYGPTLGDTWPPGKHDHYRIYSDLIDRVNRQQVTSLEDFVNELAKIPLKQRPGFAWEYSFATDVLGRVLEVISGKTLDEVVEERVCGPLGMSDTCFRVPPEKAHRIAAWYRRPVDDKGNPIERKPGATFTLERVDGPGAESGWVGAKVSKVLSAGGTIETPLSIKGGMVSTFQDYLRFLLMIRNMGSLDGVQILRRETVQTMITNQVPASTEGDSGGKRRAAWVFDKKGQGYCMLGQIQELLALHRLVPAFDSRGRTRSEDDAEAGCQKS</sequence>
<accession>A0ABN9T528</accession>
<comment type="caution">
    <text evidence="2">The sequence shown here is derived from an EMBL/GenBank/DDBJ whole genome shotgun (WGS) entry which is preliminary data.</text>
</comment>
<dbReference type="EMBL" id="CAUYUJ010014352">
    <property type="protein sequence ID" value="CAK0840139.1"/>
    <property type="molecule type" value="Genomic_DNA"/>
</dbReference>
<dbReference type="InterPro" id="IPR001466">
    <property type="entry name" value="Beta-lactam-related"/>
</dbReference>
<proteinExistence type="predicted"/>
<evidence type="ECO:0000313" key="2">
    <source>
        <dbReference type="EMBL" id="CAK0840139.1"/>
    </source>
</evidence>
<gene>
    <name evidence="2" type="ORF">PCOR1329_LOCUS35644</name>
</gene>
<dbReference type="InterPro" id="IPR050789">
    <property type="entry name" value="Diverse_Enzym_Activities"/>
</dbReference>
<reference evidence="2" key="1">
    <citation type="submission" date="2023-10" db="EMBL/GenBank/DDBJ databases">
        <authorList>
            <person name="Chen Y."/>
            <person name="Shah S."/>
            <person name="Dougan E. K."/>
            <person name="Thang M."/>
            <person name="Chan C."/>
        </authorList>
    </citation>
    <scope>NUCLEOTIDE SEQUENCE [LARGE SCALE GENOMIC DNA]</scope>
</reference>
<dbReference type="PANTHER" id="PTHR43283">
    <property type="entry name" value="BETA-LACTAMASE-RELATED"/>
    <property type="match status" value="1"/>
</dbReference>
<evidence type="ECO:0000313" key="3">
    <source>
        <dbReference type="Proteomes" id="UP001189429"/>
    </source>
</evidence>
<name>A0ABN9T528_9DINO</name>
<feature type="domain" description="Beta-lactamase-related" evidence="1">
    <location>
        <begin position="2"/>
        <end position="342"/>
    </location>
</feature>
<dbReference type="Pfam" id="PF00144">
    <property type="entry name" value="Beta-lactamase"/>
    <property type="match status" value="1"/>
</dbReference>
<dbReference type="Gene3D" id="3.40.710.10">
    <property type="entry name" value="DD-peptidase/beta-lactamase superfamily"/>
    <property type="match status" value="1"/>
</dbReference>
<protein>
    <recommendedName>
        <fullName evidence="1">Beta-lactamase-related domain-containing protein</fullName>
    </recommendedName>
</protein>
<evidence type="ECO:0000259" key="1">
    <source>
        <dbReference type="Pfam" id="PF00144"/>
    </source>
</evidence>
<keyword evidence="3" id="KW-1185">Reference proteome</keyword>
<organism evidence="2 3">
    <name type="scientific">Prorocentrum cordatum</name>
    <dbReference type="NCBI Taxonomy" id="2364126"/>
    <lineage>
        <taxon>Eukaryota</taxon>
        <taxon>Sar</taxon>
        <taxon>Alveolata</taxon>
        <taxon>Dinophyceae</taxon>
        <taxon>Prorocentrales</taxon>
        <taxon>Prorocentraceae</taxon>
        <taxon>Prorocentrum</taxon>
    </lineage>
</organism>
<dbReference type="SUPFAM" id="SSF56601">
    <property type="entry name" value="beta-lactamase/transpeptidase-like"/>
    <property type="match status" value="1"/>
</dbReference>
<dbReference type="Proteomes" id="UP001189429">
    <property type="component" value="Unassembled WGS sequence"/>
</dbReference>